<accession>A0AAW2IUI8</accession>
<reference evidence="2" key="2">
    <citation type="journal article" date="2024" name="Plant">
        <title>Genomic evolution and insights into agronomic trait innovations of Sesamum species.</title>
        <authorList>
            <person name="Miao H."/>
            <person name="Wang L."/>
            <person name="Qu L."/>
            <person name="Liu H."/>
            <person name="Sun Y."/>
            <person name="Le M."/>
            <person name="Wang Q."/>
            <person name="Wei S."/>
            <person name="Zheng Y."/>
            <person name="Lin W."/>
            <person name="Duan Y."/>
            <person name="Cao H."/>
            <person name="Xiong S."/>
            <person name="Wang X."/>
            <person name="Wei L."/>
            <person name="Li C."/>
            <person name="Ma Q."/>
            <person name="Ju M."/>
            <person name="Zhao R."/>
            <person name="Li G."/>
            <person name="Mu C."/>
            <person name="Tian Q."/>
            <person name="Mei H."/>
            <person name="Zhang T."/>
            <person name="Gao T."/>
            <person name="Zhang H."/>
        </authorList>
    </citation>
    <scope>NUCLEOTIDE SEQUENCE</scope>
    <source>
        <strain evidence="2">G01</strain>
    </source>
</reference>
<protein>
    <submittedName>
        <fullName evidence="2">Retrovirus-related Pol polyprotein from transposon RE2</fullName>
    </submittedName>
</protein>
<evidence type="ECO:0000313" key="2">
    <source>
        <dbReference type="EMBL" id="KAL0285048.1"/>
    </source>
</evidence>
<comment type="caution">
    <text evidence="2">The sequence shown here is derived from an EMBL/GenBank/DDBJ whole genome shotgun (WGS) entry which is preliminary data.</text>
</comment>
<dbReference type="InterPro" id="IPR013103">
    <property type="entry name" value="RVT_2"/>
</dbReference>
<dbReference type="AlphaFoldDB" id="A0AAW2IUI8"/>
<organism evidence="2">
    <name type="scientific">Sesamum angustifolium</name>
    <dbReference type="NCBI Taxonomy" id="2727405"/>
    <lineage>
        <taxon>Eukaryota</taxon>
        <taxon>Viridiplantae</taxon>
        <taxon>Streptophyta</taxon>
        <taxon>Embryophyta</taxon>
        <taxon>Tracheophyta</taxon>
        <taxon>Spermatophyta</taxon>
        <taxon>Magnoliopsida</taxon>
        <taxon>eudicotyledons</taxon>
        <taxon>Gunneridae</taxon>
        <taxon>Pentapetalae</taxon>
        <taxon>asterids</taxon>
        <taxon>lamiids</taxon>
        <taxon>Lamiales</taxon>
        <taxon>Pedaliaceae</taxon>
        <taxon>Sesamum</taxon>
    </lineage>
</organism>
<reference evidence="2" key="1">
    <citation type="submission" date="2020-06" db="EMBL/GenBank/DDBJ databases">
        <authorList>
            <person name="Li T."/>
            <person name="Hu X."/>
            <person name="Zhang T."/>
            <person name="Song X."/>
            <person name="Zhang H."/>
            <person name="Dai N."/>
            <person name="Sheng W."/>
            <person name="Hou X."/>
            <person name="Wei L."/>
        </authorList>
    </citation>
    <scope>NUCLEOTIDE SEQUENCE</scope>
    <source>
        <strain evidence="2">G01</strain>
        <tissue evidence="2">Leaf</tissue>
    </source>
</reference>
<dbReference type="Pfam" id="PF07727">
    <property type="entry name" value="RVT_2"/>
    <property type="match status" value="1"/>
</dbReference>
<evidence type="ECO:0000259" key="1">
    <source>
        <dbReference type="Pfam" id="PF07727"/>
    </source>
</evidence>
<dbReference type="EMBL" id="JACGWK010001618">
    <property type="protein sequence ID" value="KAL0285048.1"/>
    <property type="molecule type" value="Genomic_DNA"/>
</dbReference>
<sequence length="151" mass="17428">MKLQRRKFGKKAMDEEIASIEKNHTWDLVDLPDEKNLIGVKWMYKINYKEDGSIHKHKARVVAKGYSQQPGVDFTKTFAPVARMETIRILFVISAQLELPVYQLDVKSACLNGKLEEEVYVEQPIGYTVQGKEDKVYHLIKSIIWAQTSSK</sequence>
<feature type="domain" description="Reverse transcriptase Ty1/copia-type" evidence="1">
    <location>
        <begin position="23"/>
        <end position="143"/>
    </location>
</feature>
<proteinExistence type="predicted"/>
<gene>
    <name evidence="2" type="ORF">Sangu_2796300</name>
</gene>
<name>A0AAW2IUI8_9LAMI</name>